<organism evidence="3 4">
    <name type="scientific">Acidisoma cellulosilyticum</name>
    <dbReference type="NCBI Taxonomy" id="2802395"/>
    <lineage>
        <taxon>Bacteria</taxon>
        <taxon>Pseudomonadati</taxon>
        <taxon>Pseudomonadota</taxon>
        <taxon>Alphaproteobacteria</taxon>
        <taxon>Acetobacterales</taxon>
        <taxon>Acidocellaceae</taxon>
        <taxon>Acidisoma</taxon>
    </lineage>
</organism>
<keyword evidence="1" id="KW-0175">Coiled coil</keyword>
<dbReference type="EMBL" id="JAESVA010000002">
    <property type="protein sequence ID" value="MCB8879515.1"/>
    <property type="molecule type" value="Genomic_DNA"/>
</dbReference>
<accession>A0A963Z0D8</accession>
<evidence type="ECO:0000256" key="2">
    <source>
        <dbReference type="SAM" id="Phobius"/>
    </source>
</evidence>
<evidence type="ECO:0000313" key="4">
    <source>
        <dbReference type="Proteomes" id="UP000721844"/>
    </source>
</evidence>
<evidence type="ECO:0000256" key="1">
    <source>
        <dbReference type="SAM" id="Coils"/>
    </source>
</evidence>
<dbReference type="AlphaFoldDB" id="A0A963Z0D8"/>
<sequence length="75" mass="8229">MSETAPEHDLDIREQIVRIDRALAESRKFQAEQQKLIAEAAKYERERSLAPLVIAASLGAGIIAGVVSLLGRFIP</sequence>
<dbReference type="Proteomes" id="UP000721844">
    <property type="component" value="Unassembled WGS sequence"/>
</dbReference>
<comment type="caution">
    <text evidence="3">The sequence shown here is derived from an EMBL/GenBank/DDBJ whole genome shotgun (WGS) entry which is preliminary data.</text>
</comment>
<keyword evidence="2" id="KW-1133">Transmembrane helix</keyword>
<keyword evidence="2" id="KW-0472">Membrane</keyword>
<gene>
    <name evidence="3" type="ORF">ACELLULO517_04665</name>
</gene>
<feature type="transmembrane region" description="Helical" evidence="2">
    <location>
        <begin position="52"/>
        <end position="74"/>
    </location>
</feature>
<protein>
    <submittedName>
        <fullName evidence="3">Uncharacterized protein</fullName>
    </submittedName>
</protein>
<keyword evidence="4" id="KW-1185">Reference proteome</keyword>
<name>A0A963Z0D8_9PROT</name>
<reference evidence="3 4" key="1">
    <citation type="journal article" date="2021" name="Microorganisms">
        <title>Acidisoma silvae sp. nov. and Acidisomacellulosilytica sp. nov., Two Acidophilic Bacteria Isolated from Decaying Wood, Hydrolyzing Cellulose and Producing Poly-3-hydroxybutyrate.</title>
        <authorList>
            <person name="Mieszkin S."/>
            <person name="Pouder E."/>
            <person name="Uroz S."/>
            <person name="Simon-Colin C."/>
            <person name="Alain K."/>
        </authorList>
    </citation>
    <scope>NUCLEOTIDE SEQUENCE [LARGE SCALE GENOMIC DNA]</scope>
    <source>
        <strain evidence="3 4">HW T5.17</strain>
    </source>
</reference>
<keyword evidence="2" id="KW-0812">Transmembrane</keyword>
<evidence type="ECO:0000313" key="3">
    <source>
        <dbReference type="EMBL" id="MCB8879515.1"/>
    </source>
</evidence>
<feature type="coiled-coil region" evidence="1">
    <location>
        <begin position="19"/>
        <end position="46"/>
    </location>
</feature>
<proteinExistence type="predicted"/>
<dbReference type="RefSeq" id="WP_227306151.1">
    <property type="nucleotide sequence ID" value="NZ_JAESVA010000002.1"/>
</dbReference>